<name>A0ABN7RHZ2_OIKDI</name>
<sequence>MGNSKSTPSEQVIFSPSEVYVILYENGVTNNTIINRSINASTAVSSNTEVPAIASIVFKGTEFVYDKTIKEFAEPGSIKPNIRERFNLAQEFDESFNDLSTEEWFRIIDQLEDDFNHSTYDWCTHNSLHFVQRACEFFNVDIRARQDFRRMLEDMFRVEHKFIQGFYNMAGTALYAAGTALGMANPANPIAPGLLQASRMIAPNNPLHRPLQ</sequence>
<dbReference type="EMBL" id="OU015568">
    <property type="protein sequence ID" value="CAG5077960.1"/>
    <property type="molecule type" value="Genomic_DNA"/>
</dbReference>
<protein>
    <submittedName>
        <fullName evidence="1">Oidioi.mRNA.OKI2018_I69.PAR.g8854.t1.cds</fullName>
    </submittedName>
</protein>
<accession>A0ABN7RHZ2</accession>
<keyword evidence="2" id="KW-1185">Reference proteome</keyword>
<proteinExistence type="predicted"/>
<gene>
    <name evidence="1" type="ORF">OKIOD_LOCUS412</name>
</gene>
<dbReference type="InterPro" id="IPR042266">
    <property type="entry name" value="PPPDE_sf"/>
</dbReference>
<evidence type="ECO:0000313" key="2">
    <source>
        <dbReference type="Proteomes" id="UP001158576"/>
    </source>
</evidence>
<evidence type="ECO:0000313" key="1">
    <source>
        <dbReference type="EMBL" id="CAG5077960.1"/>
    </source>
</evidence>
<reference evidence="1 2" key="1">
    <citation type="submission" date="2021-04" db="EMBL/GenBank/DDBJ databases">
        <authorList>
            <person name="Bliznina A."/>
        </authorList>
    </citation>
    <scope>NUCLEOTIDE SEQUENCE [LARGE SCALE GENOMIC DNA]</scope>
</reference>
<dbReference type="Proteomes" id="UP001158576">
    <property type="component" value="Chromosome PAR"/>
</dbReference>
<organism evidence="1 2">
    <name type="scientific">Oikopleura dioica</name>
    <name type="common">Tunicate</name>
    <dbReference type="NCBI Taxonomy" id="34765"/>
    <lineage>
        <taxon>Eukaryota</taxon>
        <taxon>Metazoa</taxon>
        <taxon>Chordata</taxon>
        <taxon>Tunicata</taxon>
        <taxon>Appendicularia</taxon>
        <taxon>Copelata</taxon>
        <taxon>Oikopleuridae</taxon>
        <taxon>Oikopleura</taxon>
    </lineage>
</organism>
<dbReference type="Gene3D" id="3.90.1720.30">
    <property type="entry name" value="PPPDE domains"/>
    <property type="match status" value="1"/>
</dbReference>